<proteinExistence type="predicted"/>
<dbReference type="Proteomes" id="UP000583266">
    <property type="component" value="Unassembled WGS sequence"/>
</dbReference>
<evidence type="ECO:0008006" key="3">
    <source>
        <dbReference type="Google" id="ProtNLM"/>
    </source>
</evidence>
<dbReference type="AlphaFoldDB" id="A0A848GGW7"/>
<protein>
    <recommendedName>
        <fullName evidence="3">Immunity protein 70</fullName>
    </recommendedName>
</protein>
<reference evidence="1 2" key="1">
    <citation type="submission" date="2020-04" db="EMBL/GenBank/DDBJ databases">
        <title>Chitinophaga sp. G-6-1-13 sp. nov., isolated from soil.</title>
        <authorList>
            <person name="Dahal R.H."/>
            <person name="Chaudhary D.K."/>
        </authorList>
    </citation>
    <scope>NUCLEOTIDE SEQUENCE [LARGE SCALE GENOMIC DNA]</scope>
    <source>
        <strain evidence="1 2">G-6-1-13</strain>
    </source>
</reference>
<dbReference type="EMBL" id="JABBGC010000001">
    <property type="protein sequence ID" value="NML37704.1"/>
    <property type="molecule type" value="Genomic_DNA"/>
</dbReference>
<evidence type="ECO:0000313" key="1">
    <source>
        <dbReference type="EMBL" id="NML37704.1"/>
    </source>
</evidence>
<name>A0A848GGW7_9BACT</name>
<dbReference type="InterPro" id="IPR028185">
    <property type="entry name" value="Imm70"/>
</dbReference>
<gene>
    <name evidence="1" type="ORF">HHL17_10915</name>
</gene>
<keyword evidence="2" id="KW-1185">Reference proteome</keyword>
<dbReference type="Pfam" id="PF15601">
    <property type="entry name" value="Imm70"/>
    <property type="match status" value="1"/>
</dbReference>
<organism evidence="1 2">
    <name type="scientific">Chitinophaga fulva</name>
    <dbReference type="NCBI Taxonomy" id="2728842"/>
    <lineage>
        <taxon>Bacteria</taxon>
        <taxon>Pseudomonadati</taxon>
        <taxon>Bacteroidota</taxon>
        <taxon>Chitinophagia</taxon>
        <taxon>Chitinophagales</taxon>
        <taxon>Chitinophagaceae</taxon>
        <taxon>Chitinophaga</taxon>
    </lineage>
</organism>
<comment type="caution">
    <text evidence="1">The sequence shown here is derived from an EMBL/GenBank/DDBJ whole genome shotgun (WGS) entry which is preliminary data.</text>
</comment>
<accession>A0A848GGW7</accession>
<dbReference type="RefSeq" id="WP_169224750.1">
    <property type="nucleotide sequence ID" value="NZ_JABBGC010000001.1"/>
</dbReference>
<evidence type="ECO:0000313" key="2">
    <source>
        <dbReference type="Proteomes" id="UP000583266"/>
    </source>
</evidence>
<sequence length="138" mass="15471">MAVGLFTAPIFYMIGTADFLHSFFSTIVYRLEDSDWGSRFPVLMNELFIDGITHTQSEAALQELAVIKKELAGLSPDQVIWDIEDLSKQPPWGVDIAHTITNLSNYFVTSDGKQLITVFETALNTSISTQRPLIIRSM</sequence>